<comment type="caution">
    <text evidence="2">The sequence shown here is derived from an EMBL/GenBank/DDBJ whole genome shotgun (WGS) entry which is preliminary data.</text>
</comment>
<dbReference type="STRING" id="1033734.GCA_000285535_03619"/>
<feature type="transmembrane region" description="Helical" evidence="1">
    <location>
        <begin position="202"/>
        <end position="227"/>
    </location>
</feature>
<dbReference type="GO" id="GO:0005886">
    <property type="term" value="C:plasma membrane"/>
    <property type="evidence" value="ECO:0007669"/>
    <property type="project" value="UniProtKB-SubCell"/>
</dbReference>
<evidence type="ECO:0000313" key="3">
    <source>
        <dbReference type="Proteomes" id="UP000306477"/>
    </source>
</evidence>
<evidence type="ECO:0000313" key="2">
    <source>
        <dbReference type="EMBL" id="THE15346.1"/>
    </source>
</evidence>
<keyword evidence="1" id="KW-0812">Transmembrane</keyword>
<keyword evidence="1" id="KW-1133">Transmembrane helix</keyword>
<dbReference type="EMBL" id="SLUB01000001">
    <property type="protein sequence ID" value="THE15346.1"/>
    <property type="molecule type" value="Genomic_DNA"/>
</dbReference>
<keyword evidence="1" id="KW-0472">Membrane</keyword>
<gene>
    <name evidence="2" type="ORF">E1I69_00415</name>
</gene>
<feature type="transmembrane region" description="Helical" evidence="1">
    <location>
        <begin position="289"/>
        <end position="309"/>
    </location>
</feature>
<feature type="transmembrane region" description="Helical" evidence="1">
    <location>
        <begin position="105"/>
        <end position="134"/>
    </location>
</feature>
<keyword evidence="3" id="KW-1185">Reference proteome</keyword>
<organism evidence="2 3">
    <name type="scientific">Bacillus timonensis</name>
    <dbReference type="NCBI Taxonomy" id="1033734"/>
    <lineage>
        <taxon>Bacteria</taxon>
        <taxon>Bacillati</taxon>
        <taxon>Bacillota</taxon>
        <taxon>Bacilli</taxon>
        <taxon>Bacillales</taxon>
        <taxon>Bacillaceae</taxon>
        <taxon>Bacillus</taxon>
    </lineage>
</organism>
<dbReference type="AlphaFoldDB" id="A0A4S3Q0F9"/>
<dbReference type="Pfam" id="PF12679">
    <property type="entry name" value="ABC2_membrane_2"/>
    <property type="match status" value="1"/>
</dbReference>
<dbReference type="OrthoDB" id="8613028at2"/>
<accession>A0A4S3Q0F9</accession>
<reference evidence="2 3" key="1">
    <citation type="journal article" date="2019" name="Indoor Air">
        <title>Impacts of indoor surface finishes on bacterial viability.</title>
        <authorList>
            <person name="Hu J."/>
            <person name="Maamar S.B."/>
            <person name="Glawe A.J."/>
            <person name="Gottel N."/>
            <person name="Gilbert J.A."/>
            <person name="Hartmann E.M."/>
        </authorList>
    </citation>
    <scope>NUCLEOTIDE SEQUENCE [LARGE SCALE GENOMIC DNA]</scope>
    <source>
        <strain evidence="2 3">AF060A6</strain>
    </source>
</reference>
<evidence type="ECO:0000256" key="1">
    <source>
        <dbReference type="SAM" id="Phobius"/>
    </source>
</evidence>
<feature type="transmembrane region" description="Helical" evidence="1">
    <location>
        <begin position="21"/>
        <end position="43"/>
    </location>
</feature>
<proteinExistence type="predicted"/>
<dbReference type="GO" id="GO:0140359">
    <property type="term" value="F:ABC-type transporter activity"/>
    <property type="evidence" value="ECO:0007669"/>
    <property type="project" value="InterPro"/>
</dbReference>
<sequence>MGNIFKLIQNENMKIYRRVSTWIMLVLLIAVALVVGIVMNATAPESIDENWKKNVQQENEMLKANLENEDYPKLARDTFEKELAINEYRLEHDIAPLETRSSWNFMIIAAEIVSLITLFTVVVGASSVASEFTWGTIKLLLIRPVSRAKILLSKYLATILFALFSLVLLFVVSFLVGIIFFGGGDPTAHLVYRDGAVQEVNMVSYILGVFGLKSINLIMMSTFAFMISTIFRNSGLAIGLAIFLMFAGLNVTLILASNFDWAKYILFANTDLSQYLTGNILIDGMTMPFSIIMLIIYFVIFNALTWFVFTKRDVAA</sequence>
<protein>
    <submittedName>
        <fullName evidence="2">ABC transporter permease</fullName>
    </submittedName>
</protein>
<dbReference type="PANTHER" id="PTHR37305">
    <property type="entry name" value="INTEGRAL MEMBRANE PROTEIN-RELATED"/>
    <property type="match status" value="1"/>
</dbReference>
<name>A0A4S3Q0F9_9BACI</name>
<dbReference type="Proteomes" id="UP000306477">
    <property type="component" value="Unassembled WGS sequence"/>
</dbReference>
<feature type="transmembrane region" description="Helical" evidence="1">
    <location>
        <begin position="155"/>
        <end position="182"/>
    </location>
</feature>
<dbReference type="PANTHER" id="PTHR37305:SF1">
    <property type="entry name" value="MEMBRANE PROTEIN"/>
    <property type="match status" value="1"/>
</dbReference>
<feature type="transmembrane region" description="Helical" evidence="1">
    <location>
        <begin position="234"/>
        <end position="256"/>
    </location>
</feature>